<comment type="caution">
    <text evidence="1">The sequence shown here is derived from an EMBL/GenBank/DDBJ whole genome shotgun (WGS) entry which is preliminary data.</text>
</comment>
<name>A0ACA9K7K2_9GLOM</name>
<organism evidence="1 2">
    <name type="scientific">Dentiscutata heterogama</name>
    <dbReference type="NCBI Taxonomy" id="1316150"/>
    <lineage>
        <taxon>Eukaryota</taxon>
        <taxon>Fungi</taxon>
        <taxon>Fungi incertae sedis</taxon>
        <taxon>Mucoromycota</taxon>
        <taxon>Glomeromycotina</taxon>
        <taxon>Glomeromycetes</taxon>
        <taxon>Diversisporales</taxon>
        <taxon>Gigasporaceae</taxon>
        <taxon>Dentiscutata</taxon>
    </lineage>
</organism>
<accession>A0ACA9K7K2</accession>
<gene>
    <name evidence="1" type="ORF">DHETER_LOCUS993</name>
</gene>
<proteinExistence type="predicted"/>
<evidence type="ECO:0000313" key="2">
    <source>
        <dbReference type="Proteomes" id="UP000789702"/>
    </source>
</evidence>
<dbReference type="Proteomes" id="UP000789702">
    <property type="component" value="Unassembled WGS sequence"/>
</dbReference>
<dbReference type="EMBL" id="CAJVPU010000549">
    <property type="protein sequence ID" value="CAG8454284.1"/>
    <property type="molecule type" value="Genomic_DNA"/>
</dbReference>
<protein>
    <submittedName>
        <fullName evidence="1">9384_t:CDS:1</fullName>
    </submittedName>
</protein>
<keyword evidence="2" id="KW-1185">Reference proteome</keyword>
<reference evidence="1" key="1">
    <citation type="submission" date="2021-06" db="EMBL/GenBank/DDBJ databases">
        <authorList>
            <person name="Kallberg Y."/>
            <person name="Tangrot J."/>
            <person name="Rosling A."/>
        </authorList>
    </citation>
    <scope>NUCLEOTIDE SEQUENCE</scope>
    <source>
        <strain evidence="1">IL203A</strain>
    </source>
</reference>
<sequence>MSEHVLGPFPTPATYHPMVQGLMNMIKRNKWEDKFEKAVSDAYNSGVEEMTNIKTLADYYNYLHYFLFWVPVENKNGTLAHKMISIMYYVLDQKSVRSLQSPIKPSSYPPPPLTELSQWIVYFSCALGQFLNTPESLTEESLRTFYDTESYTMSNYEAPRGGWHSFNDFFARKLLPGARPIDSPSDPAVIVSPADSTFNGAWDINDDSIVVLKEIPWTIGELLANSQYKDEFVGGIFMHSFLVPYNYHRVHAPIDGIVIEAKVIPGQAYCDVTVKKDAQGKMILRPSRKFLRKDELDVPDPPGYQFCQARGLVIIDSPKVGKVAVLPVGMAQVSSVILSTKVGGELKKGDEIGYFQFGGSDVCLVFQKRSKVEILAKDVWYGYFKKCWRCKESKALVQANTHQTTYELQETRAKSKSYQSRKIYATSTSYQLQEVYSTPEYYSCQDVYSTPTSSYSRDLYITQNNYYSEECYKTPSSRQTRTTGIT</sequence>
<evidence type="ECO:0000313" key="1">
    <source>
        <dbReference type="EMBL" id="CAG8454284.1"/>
    </source>
</evidence>